<sequence>MSEVYFTGTIDRIIFENPSNFYKILLLEIEDTNSDYDDYEIIVTGTIADVIEGEDYQFYGHLVTHPKYGQQLQITRYERTKPTSAGLVKYFSSNQFKGIGRKTAEKIVELYGENTIDHILAQPEKLTQITGLSAKNRQAFIEKLRFNYRTEVTLAKLAEYGIPNKLAFQIQDQYKEKTLDIIQENPYQLVEDVQGLGFTIADKIAENLGIASDSPQRFRAAMLFSLIHQSMETGDTYVEARDLLAHTIEVLETARRVELDPALVAQELTGLIQEGKVQQIDTKIFDNSLFFAEQGIHKQITRLLDKQEVHTFPTEKIDEAIAEVEQLSGFCYDTIQRQAIHQALNNPLFILTGGPGTGKTTVINGIISIYAMLHGINLTKVMGDCPILLAAPTGRAARRMNELTGLPSATIHRHLGLTEGQEESYRDDYLDAEFIIIDEFSMVDTWLANQLFQHISSTTQVLIVGDAEQLPSVSPGQVLADLLKIPRIPSITLEKIFRQSDDSTIVTLANYIRQGHLPPDFREKKADRSYFEAQNEQIPALIDRIVSAAIQSGIKAQEVQILAPMYRGPAGIDQLNITTQALLNPLAEGQLEFLQNDIHFRQGDRVIHLVNDTEANVFNGDLGYITDLLPAKYTDSKQDEITMNFDGSEIVYPRNEWYKITLAYAMSIHKSQGSEFQVVILPITRTSYRMLQRNLLYTAITRSKSKLILLGDYSAFDYAVKNAGTVRKTYLRERFETEQAELTLETPTMETTSPEETPPQSYLLSEENILTINPMIGITKEDIEAFFKNN</sequence>
<keyword evidence="2 3" id="KW-0067">ATP-binding</keyword>
<dbReference type="Pfam" id="PF13538">
    <property type="entry name" value="UvrD_C_2"/>
    <property type="match status" value="1"/>
</dbReference>
<dbReference type="Gene3D" id="1.10.10.2220">
    <property type="match status" value="1"/>
</dbReference>
<keyword evidence="3" id="KW-0238">DNA-binding</keyword>
<dbReference type="Pfam" id="PF23139">
    <property type="entry name" value="OB_YrrC"/>
    <property type="match status" value="1"/>
</dbReference>
<evidence type="ECO:0000259" key="5">
    <source>
        <dbReference type="Pfam" id="PF14490"/>
    </source>
</evidence>
<dbReference type="STRING" id="1432788.BU202_06360"/>
<dbReference type="GO" id="GO:0005524">
    <property type="term" value="F:ATP binding"/>
    <property type="evidence" value="ECO:0007669"/>
    <property type="project" value="UniProtKB-UniRule"/>
</dbReference>
<dbReference type="Gene3D" id="3.40.50.300">
    <property type="entry name" value="P-loop containing nucleotide triphosphate hydrolases"/>
    <property type="match status" value="2"/>
</dbReference>
<dbReference type="GO" id="GO:0016887">
    <property type="term" value="F:ATP hydrolysis activity"/>
    <property type="evidence" value="ECO:0007669"/>
    <property type="project" value="RHEA"/>
</dbReference>
<proteinExistence type="inferred from homology"/>
<keyword evidence="1 3" id="KW-0547">Nucleotide-binding</keyword>
<dbReference type="Pfam" id="PF14490">
    <property type="entry name" value="HHH_RecD2"/>
    <property type="match status" value="1"/>
</dbReference>
<dbReference type="PANTHER" id="PTHR43788:SF6">
    <property type="entry name" value="DNA HELICASE B"/>
    <property type="match status" value="1"/>
</dbReference>
<dbReference type="InterPro" id="IPR050534">
    <property type="entry name" value="Coronavir_polyprotein_1ab"/>
</dbReference>
<feature type="domain" description="ATP-dependent RecD2 DNA helicase-like helix-hairpin-helix" evidence="5">
    <location>
        <begin position="150"/>
        <end position="237"/>
    </location>
</feature>
<dbReference type="CDD" id="cd18809">
    <property type="entry name" value="SF1_C_RecD"/>
    <property type="match status" value="1"/>
</dbReference>
<feature type="domain" description="ATP-dependent RecD2 DNA helicase SH3" evidence="6">
    <location>
        <begin position="575"/>
        <end position="645"/>
    </location>
</feature>
<dbReference type="RefSeq" id="WP_135181896.1">
    <property type="nucleotide sequence ID" value="NZ_JADGKZ010000006.1"/>
</dbReference>
<protein>
    <recommendedName>
        <fullName evidence="3">ATP-dependent RecD2 DNA helicase</fullName>
        <ecNumber evidence="3">5.6.2.3</ecNumber>
    </recommendedName>
    <alternativeName>
        <fullName evidence="3">DNA 5'-3' helicase subunit RecD2</fullName>
    </alternativeName>
</protein>
<evidence type="ECO:0000256" key="1">
    <source>
        <dbReference type="ARBA" id="ARBA00022741"/>
    </source>
</evidence>
<dbReference type="SUPFAM" id="SSF52540">
    <property type="entry name" value="P-loop containing nucleoside triphosphate hydrolases"/>
    <property type="match status" value="2"/>
</dbReference>
<dbReference type="GO" id="GO:0003677">
    <property type="term" value="F:DNA binding"/>
    <property type="evidence" value="ECO:0007669"/>
    <property type="project" value="UniProtKB-UniRule"/>
</dbReference>
<feature type="binding site" evidence="3">
    <location>
        <begin position="356"/>
        <end position="360"/>
    </location>
    <ligand>
        <name>ATP</name>
        <dbReference type="ChEBI" id="CHEBI:30616"/>
    </ligand>
</feature>
<dbReference type="NCBIfam" id="TIGR01448">
    <property type="entry name" value="recD_rel"/>
    <property type="match status" value="1"/>
</dbReference>
<dbReference type="InterPro" id="IPR027417">
    <property type="entry name" value="P-loop_NTPase"/>
</dbReference>
<comment type="catalytic activity">
    <reaction evidence="3">
        <text>ATP + H2O = ADP + phosphate + H(+)</text>
        <dbReference type="Rhea" id="RHEA:13065"/>
        <dbReference type="ChEBI" id="CHEBI:15377"/>
        <dbReference type="ChEBI" id="CHEBI:15378"/>
        <dbReference type="ChEBI" id="CHEBI:30616"/>
        <dbReference type="ChEBI" id="CHEBI:43474"/>
        <dbReference type="ChEBI" id="CHEBI:456216"/>
        <dbReference type="EC" id="5.6.2.3"/>
    </reaction>
</comment>
<dbReference type="Pfam" id="PF18335">
    <property type="entry name" value="SH3_13"/>
    <property type="match status" value="1"/>
</dbReference>
<dbReference type="InterPro" id="IPR041451">
    <property type="entry name" value="RecD2_SH13"/>
</dbReference>
<dbReference type="Pfam" id="PF13245">
    <property type="entry name" value="AAA_19"/>
    <property type="match status" value="1"/>
</dbReference>
<keyword evidence="3" id="KW-0378">Hydrolase</keyword>
<dbReference type="EC" id="5.6.2.3" evidence="3"/>
<name>A0A4Y9JA83_9STRE</name>
<comment type="function">
    <text evidence="3">DNA-dependent ATPase and ATP-dependent 5'-3' DNA helicase. Has no activity on blunt DNA or DNA with 3'-overhangs, requires at least 10 bases of 5'-ssDNA for helicase activity.</text>
</comment>
<dbReference type="Gene3D" id="2.30.30.940">
    <property type="match status" value="1"/>
</dbReference>
<organism evidence="8 9">
    <name type="scientific">Streptococcus cuniculi</name>
    <dbReference type="NCBI Taxonomy" id="1432788"/>
    <lineage>
        <taxon>Bacteria</taxon>
        <taxon>Bacillati</taxon>
        <taxon>Bacillota</taxon>
        <taxon>Bacilli</taxon>
        <taxon>Lactobacillales</taxon>
        <taxon>Streptococcaceae</taxon>
        <taxon>Streptococcus</taxon>
    </lineage>
</organism>
<keyword evidence="3" id="KW-0413">Isomerase</keyword>
<dbReference type="OrthoDB" id="9803432at2"/>
<dbReference type="PANTHER" id="PTHR43788">
    <property type="entry name" value="DNA2/NAM7 HELICASE FAMILY MEMBER"/>
    <property type="match status" value="1"/>
</dbReference>
<gene>
    <name evidence="3" type="primary">recD2</name>
    <name evidence="8" type="ORF">E4T82_05655</name>
</gene>
<reference evidence="8 9" key="1">
    <citation type="submission" date="2019-03" db="EMBL/GenBank/DDBJ databases">
        <title>Diversity of the mouse oral microbiome.</title>
        <authorList>
            <person name="Joseph S."/>
            <person name="Aduse-Opoku J."/>
            <person name="Curtis M."/>
            <person name="Wade W."/>
            <person name="Hashim A."/>
        </authorList>
    </citation>
    <scope>NUCLEOTIDE SEQUENCE [LARGE SCALE GENOMIC DNA]</scope>
    <source>
        <strain evidence="8 9">WM131</strain>
    </source>
</reference>
<dbReference type="GO" id="GO:0043139">
    <property type="term" value="F:5'-3' DNA helicase activity"/>
    <property type="evidence" value="ECO:0007669"/>
    <property type="project" value="UniProtKB-UniRule"/>
</dbReference>
<evidence type="ECO:0000259" key="6">
    <source>
        <dbReference type="Pfam" id="PF18335"/>
    </source>
</evidence>
<dbReference type="InterPro" id="IPR029493">
    <property type="entry name" value="RecD2-like_HHH"/>
</dbReference>
<accession>A0A4Y9JA83</accession>
<keyword evidence="3 8" id="KW-0347">Helicase</keyword>
<evidence type="ECO:0000256" key="2">
    <source>
        <dbReference type="ARBA" id="ARBA00022840"/>
    </source>
</evidence>
<dbReference type="CDD" id="cd17933">
    <property type="entry name" value="DEXSc_RecD-like"/>
    <property type="match status" value="1"/>
</dbReference>
<evidence type="ECO:0000313" key="9">
    <source>
        <dbReference type="Proteomes" id="UP000297253"/>
    </source>
</evidence>
<dbReference type="Proteomes" id="UP000297253">
    <property type="component" value="Unassembled WGS sequence"/>
</dbReference>
<evidence type="ECO:0000259" key="7">
    <source>
        <dbReference type="Pfam" id="PF23139"/>
    </source>
</evidence>
<evidence type="ECO:0000259" key="4">
    <source>
        <dbReference type="Pfam" id="PF13538"/>
    </source>
</evidence>
<evidence type="ECO:0000256" key="3">
    <source>
        <dbReference type="HAMAP-Rule" id="MF_01488"/>
    </source>
</evidence>
<dbReference type="HAMAP" id="MF_01488">
    <property type="entry name" value="RecD2"/>
    <property type="match status" value="1"/>
</dbReference>
<dbReference type="AlphaFoldDB" id="A0A4Y9JA83"/>
<feature type="domain" description="UvrD-like helicase C-terminal" evidence="4">
    <location>
        <begin position="662"/>
        <end position="710"/>
    </location>
</feature>
<dbReference type="InterPro" id="IPR055446">
    <property type="entry name" value="RecD2_N_OB"/>
</dbReference>
<feature type="domain" description="ATP-dependent RecD2 DNA helicase OB-fold" evidence="7">
    <location>
        <begin position="5"/>
        <end position="82"/>
    </location>
</feature>
<dbReference type="GO" id="GO:0006310">
    <property type="term" value="P:DNA recombination"/>
    <property type="evidence" value="ECO:0007669"/>
    <property type="project" value="InterPro"/>
</dbReference>
<dbReference type="GO" id="GO:0009338">
    <property type="term" value="C:exodeoxyribonuclease V complex"/>
    <property type="evidence" value="ECO:0007669"/>
    <property type="project" value="TreeGrafter"/>
</dbReference>
<comment type="similarity">
    <text evidence="3">Belongs to the RecD family. RecD2 subfamily.</text>
</comment>
<dbReference type="InterPro" id="IPR027785">
    <property type="entry name" value="UvrD-like_helicase_C"/>
</dbReference>
<dbReference type="GO" id="GO:0017116">
    <property type="term" value="F:single-stranded DNA helicase activity"/>
    <property type="evidence" value="ECO:0007669"/>
    <property type="project" value="TreeGrafter"/>
</dbReference>
<comment type="caution">
    <text evidence="8">The sequence shown here is derived from an EMBL/GenBank/DDBJ whole genome shotgun (WGS) entry which is preliminary data.</text>
</comment>
<dbReference type="InterPro" id="IPR006345">
    <property type="entry name" value="RecD2"/>
</dbReference>
<dbReference type="EMBL" id="SPPD01000006">
    <property type="protein sequence ID" value="TFU97950.1"/>
    <property type="molecule type" value="Genomic_DNA"/>
</dbReference>
<evidence type="ECO:0000313" key="8">
    <source>
        <dbReference type="EMBL" id="TFU97950.1"/>
    </source>
</evidence>